<feature type="compositionally biased region" description="Basic residues" evidence="9">
    <location>
        <begin position="1"/>
        <end position="13"/>
    </location>
</feature>
<feature type="compositionally biased region" description="Polar residues" evidence="9">
    <location>
        <begin position="27"/>
        <end position="50"/>
    </location>
</feature>
<feature type="compositionally biased region" description="Polar residues" evidence="9">
    <location>
        <begin position="935"/>
        <end position="949"/>
    </location>
</feature>
<evidence type="ECO:0000259" key="10">
    <source>
        <dbReference type="SMART" id="SM00976"/>
    </source>
</evidence>
<dbReference type="Pfam" id="PF16686">
    <property type="entry name" value="POT1PC"/>
    <property type="match status" value="1"/>
</dbReference>
<protein>
    <recommendedName>
        <fullName evidence="4">Protection of telomeres protein 1</fullName>
    </recommendedName>
</protein>
<evidence type="ECO:0000256" key="7">
    <source>
        <dbReference type="ARBA" id="ARBA00023125"/>
    </source>
</evidence>
<keyword evidence="6" id="KW-0779">Telomere</keyword>
<dbReference type="PANTHER" id="PTHR14513">
    <property type="entry name" value="PROTECTION OF TELOMERES 1"/>
    <property type="match status" value="1"/>
</dbReference>
<evidence type="ECO:0000313" key="11">
    <source>
        <dbReference type="EMBL" id="KAE8272282.1"/>
    </source>
</evidence>
<feature type="region of interest" description="Disordered" evidence="9">
    <location>
        <begin position="659"/>
        <end position="734"/>
    </location>
</feature>
<dbReference type="InterPro" id="IPR011564">
    <property type="entry name" value="Telomer_end-bd_POT1/Cdc13"/>
</dbReference>
<organism evidence="11 12">
    <name type="scientific">Tilletia walkeri</name>
    <dbReference type="NCBI Taxonomy" id="117179"/>
    <lineage>
        <taxon>Eukaryota</taxon>
        <taxon>Fungi</taxon>
        <taxon>Dikarya</taxon>
        <taxon>Basidiomycota</taxon>
        <taxon>Ustilaginomycotina</taxon>
        <taxon>Exobasidiomycetes</taxon>
        <taxon>Tilletiales</taxon>
        <taxon>Tilletiaceae</taxon>
        <taxon>Tilletia</taxon>
    </lineage>
</organism>
<feature type="region of interest" description="Disordered" evidence="9">
    <location>
        <begin position="742"/>
        <end position="761"/>
    </location>
</feature>
<dbReference type="Proteomes" id="UP000078113">
    <property type="component" value="Unassembled WGS sequence"/>
</dbReference>
<evidence type="ECO:0000256" key="6">
    <source>
        <dbReference type="ARBA" id="ARBA00022895"/>
    </source>
</evidence>
<proteinExistence type="inferred from homology"/>
<dbReference type="GO" id="GO:0016233">
    <property type="term" value="P:telomere capping"/>
    <property type="evidence" value="ECO:0007669"/>
    <property type="project" value="TreeGrafter"/>
</dbReference>
<gene>
    <name evidence="11" type="ORF">A4X09_0g55</name>
</gene>
<accession>A0A8X7NG37</accession>
<dbReference type="GO" id="GO:0098505">
    <property type="term" value="F:G-rich strand telomeric DNA binding"/>
    <property type="evidence" value="ECO:0007669"/>
    <property type="project" value="TreeGrafter"/>
</dbReference>
<sequence>MTRRQQGKARAAARARDGSVPFRRTASVASSRDPSADPTTSGSRSTTPAGDQSAKMERGNSAGEIAQVGTKRVAEDHDAGDQQVQKRARTENSAEGIENQGQDGSMGQHQRAASIWSESPSWLNTPEPEPQEKKPLSNAKDASTSKQPSGPPPAETLAIARPQPQTGQAPTSNVNQPAQQKPENRPRTSNANASGSSNNAHAPSKFSGLRRKGKDKMKPFSLAATIYTPLPALTESRSANFIGVVVAYRLPTKAHHGSGDFNMNINIVDPWCFTANDRMSVNIFAKTSDALPAHVAEGMVILFRQVRISYFNGKLVGTVFKDKLSWCTQSLEGQYKQLPGVIVHRQERDHLSELSKWYKETYLGQQGEGTSAAGAEAESIAATITQNLRRTITLDQLQDNSFCHCVAEVVRVFATSDRPEIYITDWTTHPQLQAVNNKDIGWTQEDIERLAEHRGDNGGGSVLKITLWDEQVNAALALQPGHFVHLRNMRCKRSAQDMFEGSMGGNRTQRDFKENKWQIQKLKKADPLLESLLKRKDAAAEELQMERMLAWPESGESGEIAESAEKMKLEANDNNNAGSTQDDRMEMNDTNSSRSAEDARMEANDINSDGSAEKANMEANDTNSDRSAQKANVEANDTSSGESAEKANVGMNGIKRASESLPATSSPLPPTPARLPAEEAPKSAERSSGSYSSDSMSSLAYSMPPPGQRPPAPPSSYPSSASYPPSASVSQSDVPVAQPLTSTPLVHLPTHEEHPPSDLWSSEDEVNAEDAAEFNRRVLQDRADDIVYCRLAKKQIIKMRDIAEGFGMGGKHHIRGRIVDTLPRDMSRWVQVRCSNCGSTLPDTDNFCAPCADEEGTNLVYEWKFAILFQDQDASSKSNVPLIVSTEDGAEFLADFDPAKHRKNVKAQRRLRERLMPIFGAAIDDPDVGRRRSALQPSTGDGSRSNISARSARLAPHDDVSLNPIVDLAVFAYRAPPTGKGNKLLGEIRCKIFGTVLRLKSSRRG</sequence>
<dbReference type="CDD" id="cd04497">
    <property type="entry name" value="hPOT1_OB1_like"/>
    <property type="match status" value="1"/>
</dbReference>
<feature type="compositionally biased region" description="Basic and acidic residues" evidence="9">
    <location>
        <begin position="676"/>
        <end position="685"/>
    </location>
</feature>
<feature type="compositionally biased region" description="Polar residues" evidence="9">
    <location>
        <begin position="163"/>
        <end position="181"/>
    </location>
</feature>
<feature type="compositionally biased region" description="Pro residues" evidence="9">
    <location>
        <begin position="703"/>
        <end position="716"/>
    </location>
</feature>
<evidence type="ECO:0000313" key="12">
    <source>
        <dbReference type="Proteomes" id="UP000078113"/>
    </source>
</evidence>
<feature type="region of interest" description="Disordered" evidence="9">
    <location>
        <begin position="929"/>
        <end position="950"/>
    </location>
</feature>
<dbReference type="InterPro" id="IPR028389">
    <property type="entry name" value="POT1"/>
</dbReference>
<comment type="caution">
    <text evidence="11">The sequence shown here is derived from an EMBL/GenBank/DDBJ whole genome shotgun (WGS) entry which is preliminary data.</text>
</comment>
<dbReference type="PANTHER" id="PTHR14513:SF0">
    <property type="entry name" value="PROTECTION OF TELOMERES PROTEIN 1"/>
    <property type="match status" value="1"/>
</dbReference>
<feature type="compositionally biased region" description="Low complexity" evidence="9">
    <location>
        <begin position="686"/>
        <end position="702"/>
    </location>
</feature>
<dbReference type="GO" id="GO:0010521">
    <property type="term" value="F:telomerase inhibitor activity"/>
    <property type="evidence" value="ECO:0007669"/>
    <property type="project" value="TreeGrafter"/>
</dbReference>
<dbReference type="SUPFAM" id="SSF50249">
    <property type="entry name" value="Nucleic acid-binding proteins"/>
    <property type="match status" value="2"/>
</dbReference>
<dbReference type="AlphaFoldDB" id="A0A8X7NG37"/>
<feature type="compositionally biased region" description="Low complexity" evidence="9">
    <location>
        <begin position="189"/>
        <end position="202"/>
    </location>
</feature>
<feature type="compositionally biased region" description="Polar residues" evidence="9">
    <location>
        <begin position="99"/>
        <end position="108"/>
    </location>
</feature>
<feature type="region of interest" description="Disordered" evidence="9">
    <location>
        <begin position="1"/>
        <end position="213"/>
    </location>
</feature>
<feature type="compositionally biased region" description="Low complexity" evidence="9">
    <location>
        <begin position="717"/>
        <end position="732"/>
    </location>
</feature>
<feature type="domain" description="Telomeric single stranded DNA binding POT1/Cdc13" evidence="10">
    <location>
        <begin position="227"/>
        <end position="359"/>
    </location>
</feature>
<keyword evidence="5" id="KW-0158">Chromosome</keyword>
<comment type="similarity">
    <text evidence="3">Belongs to the telombin family.</text>
</comment>
<dbReference type="InterPro" id="IPR032042">
    <property type="entry name" value="POT1PC"/>
</dbReference>
<keyword evidence="7" id="KW-0238">DNA-binding</keyword>
<evidence type="ECO:0000256" key="2">
    <source>
        <dbReference type="ARBA" id="ARBA00004574"/>
    </source>
</evidence>
<evidence type="ECO:0000256" key="9">
    <source>
        <dbReference type="SAM" id="MobiDB-lite"/>
    </source>
</evidence>
<dbReference type="InterPro" id="IPR012340">
    <property type="entry name" value="NA-bd_OB-fold"/>
</dbReference>
<dbReference type="GO" id="GO:0000783">
    <property type="term" value="C:nuclear telomere cap complex"/>
    <property type="evidence" value="ECO:0007669"/>
    <property type="project" value="TreeGrafter"/>
</dbReference>
<evidence type="ECO:0000256" key="4">
    <source>
        <dbReference type="ARBA" id="ARBA00015253"/>
    </source>
</evidence>
<evidence type="ECO:0000256" key="5">
    <source>
        <dbReference type="ARBA" id="ARBA00022454"/>
    </source>
</evidence>
<keyword evidence="8" id="KW-0539">Nucleus</keyword>
<name>A0A8X7NG37_9BASI</name>
<evidence type="ECO:0000256" key="1">
    <source>
        <dbReference type="ARBA" id="ARBA00004123"/>
    </source>
</evidence>
<dbReference type="Pfam" id="PF02765">
    <property type="entry name" value="POT1"/>
    <property type="match status" value="1"/>
</dbReference>
<comment type="subcellular location">
    <subcellularLocation>
        <location evidence="2">Chromosome</location>
        <location evidence="2">Telomere</location>
    </subcellularLocation>
    <subcellularLocation>
        <location evidence="1">Nucleus</location>
    </subcellularLocation>
</comment>
<reference evidence="11" key="2">
    <citation type="journal article" date="2019" name="IMA Fungus">
        <title>Genome sequencing and comparison of five Tilletia species to identify candidate genes for the detection of regulated species infecting wheat.</title>
        <authorList>
            <person name="Nguyen H.D.T."/>
            <person name="Sultana T."/>
            <person name="Kesanakurti P."/>
            <person name="Hambleton S."/>
        </authorList>
    </citation>
    <scope>NUCLEOTIDE SEQUENCE</scope>
    <source>
        <strain evidence="11">DAOMC 236422</strain>
    </source>
</reference>
<dbReference type="SMART" id="SM00976">
    <property type="entry name" value="Telo_bind"/>
    <property type="match status" value="1"/>
</dbReference>
<dbReference type="GO" id="GO:0032210">
    <property type="term" value="P:regulation of telomere maintenance via telomerase"/>
    <property type="evidence" value="ECO:0007669"/>
    <property type="project" value="TreeGrafter"/>
</dbReference>
<evidence type="ECO:0000256" key="3">
    <source>
        <dbReference type="ARBA" id="ARBA00008442"/>
    </source>
</evidence>
<dbReference type="Gene3D" id="2.40.50.140">
    <property type="entry name" value="Nucleic acid-binding proteins"/>
    <property type="match status" value="2"/>
</dbReference>
<feature type="compositionally biased region" description="Polar residues" evidence="9">
    <location>
        <begin position="629"/>
        <end position="642"/>
    </location>
</feature>
<dbReference type="EMBL" id="LWDG02000001">
    <property type="protein sequence ID" value="KAE8272282.1"/>
    <property type="molecule type" value="Genomic_DNA"/>
</dbReference>
<keyword evidence="12" id="KW-1185">Reference proteome</keyword>
<evidence type="ECO:0000256" key="8">
    <source>
        <dbReference type="ARBA" id="ARBA00023242"/>
    </source>
</evidence>
<feature type="region of interest" description="Disordered" evidence="9">
    <location>
        <begin position="571"/>
        <end position="647"/>
    </location>
</feature>
<reference evidence="11" key="1">
    <citation type="submission" date="2016-04" db="EMBL/GenBank/DDBJ databases">
        <authorList>
            <person name="Nguyen H.D."/>
            <person name="Samba Siva P."/>
            <person name="Cullis J."/>
            <person name="Levesque C.A."/>
            <person name="Hambleton S."/>
        </authorList>
    </citation>
    <scope>NUCLEOTIDE SEQUENCE</scope>
    <source>
        <strain evidence="11">DAOMC 236422</strain>
    </source>
</reference>